<dbReference type="SUPFAM" id="SSF49503">
    <property type="entry name" value="Cupredoxins"/>
    <property type="match status" value="1"/>
</dbReference>
<dbReference type="InterPro" id="IPR000923">
    <property type="entry name" value="BlueCu_1"/>
</dbReference>
<dbReference type="CDD" id="cd13921">
    <property type="entry name" value="Amicyanin"/>
    <property type="match status" value="1"/>
</dbReference>
<organism evidence="9 10">
    <name type="scientific">Methanolobus zinderi</name>
    <dbReference type="NCBI Taxonomy" id="536044"/>
    <lineage>
        <taxon>Archaea</taxon>
        <taxon>Methanobacteriati</taxon>
        <taxon>Methanobacteriota</taxon>
        <taxon>Stenosarchaea group</taxon>
        <taxon>Methanomicrobia</taxon>
        <taxon>Methanosarcinales</taxon>
        <taxon>Methanosarcinaceae</taxon>
        <taxon>Methanolobus</taxon>
    </lineage>
</organism>
<dbReference type="InterPro" id="IPR008972">
    <property type="entry name" value="Cupredoxin"/>
</dbReference>
<dbReference type="Pfam" id="PF00127">
    <property type="entry name" value="Copper-bind"/>
    <property type="match status" value="1"/>
</dbReference>
<dbReference type="GO" id="GO:0042597">
    <property type="term" value="C:periplasmic space"/>
    <property type="evidence" value="ECO:0007669"/>
    <property type="project" value="UniProtKB-SubCell"/>
</dbReference>
<evidence type="ECO:0000259" key="8">
    <source>
        <dbReference type="Pfam" id="PF00127"/>
    </source>
</evidence>
<keyword evidence="4" id="KW-0574">Periplasm</keyword>
<gene>
    <name evidence="9" type="ORF">HWN40_07560</name>
</gene>
<accession>A0A7D5EIE7</accession>
<evidence type="ECO:0000256" key="2">
    <source>
        <dbReference type="ARBA" id="ARBA00022448"/>
    </source>
</evidence>
<feature type="binding site" evidence="7">
    <location>
        <position position="62"/>
    </location>
    <ligand>
        <name>Cu cation</name>
        <dbReference type="ChEBI" id="CHEBI:23378"/>
    </ligand>
</feature>
<dbReference type="KEGG" id="mzi:HWN40_07560"/>
<dbReference type="InterPro" id="IPR002386">
    <property type="entry name" value="Amicyanin/Pseudoazurin"/>
</dbReference>
<evidence type="ECO:0000313" key="10">
    <source>
        <dbReference type="Proteomes" id="UP000509594"/>
    </source>
</evidence>
<dbReference type="PANTHER" id="PTHR36507:SF1">
    <property type="entry name" value="BLL1555 PROTEIN"/>
    <property type="match status" value="1"/>
</dbReference>
<keyword evidence="5" id="KW-0249">Electron transport</keyword>
<feature type="domain" description="Blue (type 1) copper" evidence="8">
    <location>
        <begin position="30"/>
        <end position="108"/>
    </location>
</feature>
<dbReference type="InterPro" id="IPR035668">
    <property type="entry name" value="Amicyanin"/>
</dbReference>
<keyword evidence="6 7" id="KW-0186">Copper</keyword>
<name>A0A7D5EIE7_9EURY</name>
<feature type="binding site" evidence="7">
    <location>
        <position position="99"/>
    </location>
    <ligand>
        <name>Cu cation</name>
        <dbReference type="ChEBI" id="CHEBI:23378"/>
    </ligand>
</feature>
<evidence type="ECO:0000256" key="6">
    <source>
        <dbReference type="ARBA" id="ARBA00023008"/>
    </source>
</evidence>
<dbReference type="PANTHER" id="PTHR36507">
    <property type="entry name" value="BLL1555 PROTEIN"/>
    <property type="match status" value="1"/>
</dbReference>
<evidence type="ECO:0000256" key="4">
    <source>
        <dbReference type="ARBA" id="ARBA00022764"/>
    </source>
</evidence>
<dbReference type="PRINTS" id="PR00155">
    <property type="entry name" value="AMICYANIN"/>
</dbReference>
<dbReference type="Gene3D" id="2.60.40.420">
    <property type="entry name" value="Cupredoxins - blue copper proteins"/>
    <property type="match status" value="1"/>
</dbReference>
<evidence type="ECO:0000256" key="7">
    <source>
        <dbReference type="PIRSR" id="PIRSR602386-1"/>
    </source>
</evidence>
<evidence type="ECO:0000256" key="5">
    <source>
        <dbReference type="ARBA" id="ARBA00022982"/>
    </source>
</evidence>
<dbReference type="EMBL" id="CP058215">
    <property type="protein sequence ID" value="QLC51280.1"/>
    <property type="molecule type" value="Genomic_DNA"/>
</dbReference>
<proteinExistence type="predicted"/>
<dbReference type="GO" id="GO:0005507">
    <property type="term" value="F:copper ion binding"/>
    <property type="evidence" value="ECO:0007669"/>
    <property type="project" value="InterPro"/>
</dbReference>
<evidence type="ECO:0000256" key="1">
    <source>
        <dbReference type="ARBA" id="ARBA00004418"/>
    </source>
</evidence>
<keyword evidence="10" id="KW-1185">Reference proteome</keyword>
<feature type="binding site" evidence="7">
    <location>
        <position position="102"/>
    </location>
    <ligand>
        <name>Cu cation</name>
        <dbReference type="ChEBI" id="CHEBI:23378"/>
    </ligand>
</feature>
<dbReference type="Proteomes" id="UP000509594">
    <property type="component" value="Chromosome"/>
</dbReference>
<reference evidence="9 10" key="1">
    <citation type="submission" date="2020-06" db="EMBL/GenBank/DDBJ databases">
        <title>Methanolobus halotolerans sp. nov., isolated from a saline lake Tus in Siberia.</title>
        <authorList>
            <person name="Shen Y."/>
            <person name="Chen S.-C."/>
            <person name="Lai M.-C."/>
            <person name="Huang H.-H."/>
            <person name="Chiu H.-H."/>
            <person name="Tang S.-L."/>
            <person name="Rogozin D.Y."/>
            <person name="Degermendzhy A.G."/>
        </authorList>
    </citation>
    <scope>NUCLEOTIDE SEQUENCE [LARGE SCALE GENOMIC DNA]</scope>
    <source>
        <strain evidence="9 10">DSM 21339</strain>
    </source>
</reference>
<dbReference type="GO" id="GO:0009055">
    <property type="term" value="F:electron transfer activity"/>
    <property type="evidence" value="ECO:0007669"/>
    <property type="project" value="InterPro"/>
</dbReference>
<evidence type="ECO:0000313" key="9">
    <source>
        <dbReference type="EMBL" id="QLC51280.1"/>
    </source>
</evidence>
<dbReference type="InterPro" id="IPR052721">
    <property type="entry name" value="ET_Amicyanin"/>
</dbReference>
<sequence>MILVVVAVLAAGCTDDGSTDSAETEQVQTTEVSIESFQFQPQNIRVSAGDTVTWTNNDSVAHTATADNGEFDSASLEPGMTFSHTFEQTGTYDYRCTIHPDMVGTITVG</sequence>
<keyword evidence="3 7" id="KW-0479">Metal-binding</keyword>
<protein>
    <submittedName>
        <fullName evidence="9">Cupredoxin family copper-binding protein</fullName>
    </submittedName>
</protein>
<evidence type="ECO:0000256" key="3">
    <source>
        <dbReference type="ARBA" id="ARBA00022723"/>
    </source>
</evidence>
<comment type="cofactor">
    <cofactor evidence="7">
        <name>Cu cation</name>
        <dbReference type="ChEBI" id="CHEBI:23378"/>
    </cofactor>
    <text evidence="7">Binds 1 copper ion per subunit.</text>
</comment>
<keyword evidence="2" id="KW-0813">Transport</keyword>
<comment type="subcellular location">
    <subcellularLocation>
        <location evidence="1">Periplasm</location>
    </subcellularLocation>
</comment>
<dbReference type="AlphaFoldDB" id="A0A7D5EIE7"/>
<feature type="binding site" evidence="7">
    <location>
        <position position="96"/>
    </location>
    <ligand>
        <name>Cu cation</name>
        <dbReference type="ChEBI" id="CHEBI:23378"/>
    </ligand>
</feature>